<evidence type="ECO:0008006" key="6">
    <source>
        <dbReference type="Google" id="ProtNLM"/>
    </source>
</evidence>
<sequence>MARFLLLWLILADTCVVLAMAHEKSQNPSVAPSPSHAHEQGTARAPVIRKLGRHHSRLVRSAGAPAFSPSRAPGSEEKKYSTKEIGSSSDQTAAIEPKNEENRIVEGEKALVKKQHHSTDKSIAGGGVILGGLATAFLVAVFCYIRATGRKNSDTTADLT</sequence>
<accession>A0A438E9R6</accession>
<dbReference type="PANTHER" id="PTHR34558">
    <property type="entry name" value="EXPRESSED PROTEIN"/>
    <property type="match status" value="1"/>
</dbReference>
<dbReference type="Proteomes" id="UP000288805">
    <property type="component" value="Unassembled WGS sequence"/>
</dbReference>
<dbReference type="AlphaFoldDB" id="A0A438E9R6"/>
<dbReference type="EMBL" id="QGNW01001351">
    <property type="protein sequence ID" value="RVW44511.1"/>
    <property type="molecule type" value="Genomic_DNA"/>
</dbReference>
<keyword evidence="2" id="KW-1133">Transmembrane helix</keyword>
<dbReference type="OrthoDB" id="686454at2759"/>
<comment type="caution">
    <text evidence="4">The sequence shown here is derived from an EMBL/GenBank/DDBJ whole genome shotgun (WGS) entry which is preliminary data.</text>
</comment>
<dbReference type="PANTHER" id="PTHR34558:SF9">
    <property type="entry name" value="F3L24.15 PROTEIN"/>
    <property type="match status" value="1"/>
</dbReference>
<gene>
    <name evidence="4" type="ORF">CK203_094500</name>
</gene>
<feature type="chain" id="PRO_5019573335" description="Transmembrane protein" evidence="3">
    <location>
        <begin position="22"/>
        <end position="160"/>
    </location>
</feature>
<keyword evidence="2" id="KW-0472">Membrane</keyword>
<proteinExistence type="predicted"/>
<protein>
    <recommendedName>
        <fullName evidence="6">Transmembrane protein</fullName>
    </recommendedName>
</protein>
<evidence type="ECO:0000256" key="1">
    <source>
        <dbReference type="SAM" id="MobiDB-lite"/>
    </source>
</evidence>
<evidence type="ECO:0000256" key="3">
    <source>
        <dbReference type="SAM" id="SignalP"/>
    </source>
</evidence>
<keyword evidence="3" id="KW-0732">Signal</keyword>
<feature type="transmembrane region" description="Helical" evidence="2">
    <location>
        <begin position="123"/>
        <end position="145"/>
    </location>
</feature>
<evidence type="ECO:0000256" key="2">
    <source>
        <dbReference type="SAM" id="Phobius"/>
    </source>
</evidence>
<feature type="region of interest" description="Disordered" evidence="1">
    <location>
        <begin position="59"/>
        <end position="103"/>
    </location>
</feature>
<evidence type="ECO:0000313" key="5">
    <source>
        <dbReference type="Proteomes" id="UP000288805"/>
    </source>
</evidence>
<reference evidence="4 5" key="1">
    <citation type="journal article" date="2018" name="PLoS Genet.">
        <title>Population sequencing reveals clonal diversity and ancestral inbreeding in the grapevine cultivar Chardonnay.</title>
        <authorList>
            <person name="Roach M.J."/>
            <person name="Johnson D.L."/>
            <person name="Bohlmann J."/>
            <person name="van Vuuren H.J."/>
            <person name="Jones S.J."/>
            <person name="Pretorius I.S."/>
            <person name="Schmidt S.A."/>
            <person name="Borneman A.R."/>
        </authorList>
    </citation>
    <scope>NUCLEOTIDE SEQUENCE [LARGE SCALE GENOMIC DNA]</scope>
    <source>
        <strain evidence="5">cv. Chardonnay</strain>
        <tissue evidence="4">Leaf</tissue>
    </source>
</reference>
<evidence type="ECO:0000313" key="4">
    <source>
        <dbReference type="EMBL" id="RVW44511.1"/>
    </source>
</evidence>
<name>A0A438E9R6_VITVI</name>
<dbReference type="KEGG" id="vvi:104880191"/>
<keyword evidence="2" id="KW-0812">Transmembrane</keyword>
<feature type="signal peptide" evidence="3">
    <location>
        <begin position="1"/>
        <end position="21"/>
    </location>
</feature>
<organism evidence="4 5">
    <name type="scientific">Vitis vinifera</name>
    <name type="common">Grape</name>
    <dbReference type="NCBI Taxonomy" id="29760"/>
    <lineage>
        <taxon>Eukaryota</taxon>
        <taxon>Viridiplantae</taxon>
        <taxon>Streptophyta</taxon>
        <taxon>Embryophyta</taxon>
        <taxon>Tracheophyta</taxon>
        <taxon>Spermatophyta</taxon>
        <taxon>Magnoliopsida</taxon>
        <taxon>eudicotyledons</taxon>
        <taxon>Gunneridae</taxon>
        <taxon>Pentapetalae</taxon>
        <taxon>rosids</taxon>
        <taxon>Vitales</taxon>
        <taxon>Vitaceae</taxon>
        <taxon>Viteae</taxon>
        <taxon>Vitis</taxon>
    </lineage>
</organism>